<feature type="domain" description="Glycine zipper 2TM" evidence="9">
    <location>
        <begin position="28"/>
        <end position="69"/>
    </location>
</feature>
<dbReference type="Pfam" id="PF05433">
    <property type="entry name" value="Rick_17kDa_Anti"/>
    <property type="match status" value="1"/>
</dbReference>
<feature type="domain" description="Surface antigen" evidence="10">
    <location>
        <begin position="70"/>
        <end position="155"/>
    </location>
</feature>
<evidence type="ECO:0000256" key="8">
    <source>
        <dbReference type="SAM" id="SignalP"/>
    </source>
</evidence>
<evidence type="ECO:0000256" key="6">
    <source>
        <dbReference type="ARBA" id="ARBA00023139"/>
    </source>
</evidence>
<evidence type="ECO:0000256" key="3">
    <source>
        <dbReference type="ARBA" id="ARBA00015281"/>
    </source>
</evidence>
<evidence type="ECO:0000256" key="4">
    <source>
        <dbReference type="ARBA" id="ARBA00022729"/>
    </source>
</evidence>
<accession>A0A545TNB5</accession>
<evidence type="ECO:0000256" key="5">
    <source>
        <dbReference type="ARBA" id="ARBA00023136"/>
    </source>
</evidence>
<gene>
    <name evidence="11" type="ORF">FKG95_17620</name>
</gene>
<comment type="similarity">
    <text evidence="2">Belongs to the rickettsiale 17 kDa surface antigen family.</text>
</comment>
<sequence>MKFILVAVLGLSVAGCANNDQYGTKETVGTLLGGVGGAVAGAQFGSGSGQLAATAAGALIGAFVGNQVGQSLDKADKQYAYRAEQDALEYTPTGNEVTWNNPDSGNSGTIKPVQTYQSPQGRYCREYTHTVYVGGEAQDAYGRACRQPDGSWEVVG</sequence>
<name>A0A545TNB5_9PROT</name>
<feature type="signal peptide" evidence="8">
    <location>
        <begin position="1"/>
        <end position="19"/>
    </location>
</feature>
<dbReference type="OrthoDB" id="5402098at2"/>
<dbReference type="InterPro" id="IPR008816">
    <property type="entry name" value="Gly_zipper_2TM_dom"/>
</dbReference>
<evidence type="ECO:0000256" key="1">
    <source>
        <dbReference type="ARBA" id="ARBA00004459"/>
    </source>
</evidence>
<dbReference type="InterPro" id="IPR051407">
    <property type="entry name" value="Bact_OM_lipoprot/Surf_antigen"/>
</dbReference>
<dbReference type="PANTHER" id="PTHR35603:SF2">
    <property type="entry name" value="OUTER MEMBRANE LIPOPROTEIN"/>
    <property type="match status" value="1"/>
</dbReference>
<keyword evidence="4 8" id="KW-0732">Signal</keyword>
<evidence type="ECO:0000313" key="11">
    <source>
        <dbReference type="EMBL" id="TQV78651.1"/>
    </source>
</evidence>
<dbReference type="InterPro" id="IPR032635">
    <property type="entry name" value="Anti_2"/>
</dbReference>
<dbReference type="GO" id="GO:0016020">
    <property type="term" value="C:membrane"/>
    <property type="evidence" value="ECO:0007669"/>
    <property type="project" value="UniProtKB-SubCell"/>
</dbReference>
<evidence type="ECO:0000259" key="10">
    <source>
        <dbReference type="Pfam" id="PF16998"/>
    </source>
</evidence>
<evidence type="ECO:0000256" key="2">
    <source>
        <dbReference type="ARBA" id="ARBA00008681"/>
    </source>
</evidence>
<dbReference type="InterPro" id="IPR016364">
    <property type="entry name" value="Surface_antigen_Rickettsia"/>
</dbReference>
<reference evidence="11 12" key="1">
    <citation type="submission" date="2019-06" db="EMBL/GenBank/DDBJ databases">
        <title>Whole genome sequence for Rhodospirillaceae sp. R148.</title>
        <authorList>
            <person name="Wang G."/>
        </authorList>
    </citation>
    <scope>NUCLEOTIDE SEQUENCE [LARGE SCALE GENOMIC DNA]</scope>
    <source>
        <strain evidence="11 12">R148</strain>
    </source>
</reference>
<proteinExistence type="inferred from homology"/>
<evidence type="ECO:0000256" key="7">
    <source>
        <dbReference type="ARBA" id="ARBA00023288"/>
    </source>
</evidence>
<dbReference type="PIRSF" id="PIRSF002721">
    <property type="entry name" value="Surface_antigen_Rickettsia"/>
    <property type="match status" value="1"/>
</dbReference>
<dbReference type="Proteomes" id="UP000315252">
    <property type="component" value="Unassembled WGS sequence"/>
</dbReference>
<evidence type="ECO:0000259" key="9">
    <source>
        <dbReference type="Pfam" id="PF05433"/>
    </source>
</evidence>
<comment type="subcellular location">
    <subcellularLocation>
        <location evidence="1">Cell outer membrane</location>
        <topology evidence="1">Lipid-anchor</topology>
    </subcellularLocation>
</comment>
<dbReference type="PROSITE" id="PS51257">
    <property type="entry name" value="PROKAR_LIPOPROTEIN"/>
    <property type="match status" value="1"/>
</dbReference>
<keyword evidence="12" id="KW-1185">Reference proteome</keyword>
<comment type="caution">
    <text evidence="11">The sequence shown here is derived from an EMBL/GenBank/DDBJ whole genome shotgun (WGS) entry which is preliminary data.</text>
</comment>
<evidence type="ECO:0000313" key="12">
    <source>
        <dbReference type="Proteomes" id="UP000315252"/>
    </source>
</evidence>
<dbReference type="AlphaFoldDB" id="A0A545TNB5"/>
<keyword evidence="7" id="KW-0449">Lipoprotein</keyword>
<keyword evidence="6" id="KW-0564">Palmitate</keyword>
<feature type="chain" id="PRO_5021782489" description="17 kDa surface antigen" evidence="8">
    <location>
        <begin position="20"/>
        <end position="156"/>
    </location>
</feature>
<dbReference type="PANTHER" id="PTHR35603">
    <property type="match status" value="1"/>
</dbReference>
<organism evidence="11 12">
    <name type="scientific">Denitrobaculum tricleocarpae</name>
    <dbReference type="NCBI Taxonomy" id="2591009"/>
    <lineage>
        <taxon>Bacteria</taxon>
        <taxon>Pseudomonadati</taxon>
        <taxon>Pseudomonadota</taxon>
        <taxon>Alphaproteobacteria</taxon>
        <taxon>Rhodospirillales</taxon>
        <taxon>Rhodospirillaceae</taxon>
        <taxon>Denitrobaculum</taxon>
    </lineage>
</organism>
<dbReference type="EMBL" id="VHSH01000006">
    <property type="protein sequence ID" value="TQV78651.1"/>
    <property type="molecule type" value="Genomic_DNA"/>
</dbReference>
<dbReference type="Pfam" id="PF16998">
    <property type="entry name" value="17kDa_Anti_2"/>
    <property type="match status" value="1"/>
</dbReference>
<keyword evidence="5" id="KW-0472">Membrane</keyword>
<protein>
    <recommendedName>
        <fullName evidence="3">17 kDa surface antigen</fullName>
    </recommendedName>
</protein>